<organism evidence="1">
    <name type="scientific">marine sediment metagenome</name>
    <dbReference type="NCBI Taxonomy" id="412755"/>
    <lineage>
        <taxon>unclassified sequences</taxon>
        <taxon>metagenomes</taxon>
        <taxon>ecological metagenomes</taxon>
    </lineage>
</organism>
<comment type="caution">
    <text evidence="1">The sequence shown here is derived from an EMBL/GenBank/DDBJ whole genome shotgun (WGS) entry which is preliminary data.</text>
</comment>
<dbReference type="EMBL" id="LAZR01061434">
    <property type="protein sequence ID" value="KKK63588.1"/>
    <property type="molecule type" value="Genomic_DNA"/>
</dbReference>
<proteinExistence type="predicted"/>
<feature type="non-terminal residue" evidence="1">
    <location>
        <position position="366"/>
    </location>
</feature>
<dbReference type="InterPro" id="IPR027417">
    <property type="entry name" value="P-loop_NTPase"/>
</dbReference>
<accession>A0A0F8X3T4</accession>
<evidence type="ECO:0000313" key="1">
    <source>
        <dbReference type="EMBL" id="KKK63588.1"/>
    </source>
</evidence>
<name>A0A0F8X3T4_9ZZZZ</name>
<dbReference type="AlphaFoldDB" id="A0A0F8X3T4"/>
<evidence type="ECO:0008006" key="2">
    <source>
        <dbReference type="Google" id="ProtNLM"/>
    </source>
</evidence>
<dbReference type="Gene3D" id="3.40.50.300">
    <property type="entry name" value="P-loop containing nucleotide triphosphate hydrolases"/>
    <property type="match status" value="1"/>
</dbReference>
<gene>
    <name evidence="1" type="ORF">LCGC14_2992770</name>
</gene>
<reference evidence="1" key="1">
    <citation type="journal article" date="2015" name="Nature">
        <title>Complex archaea that bridge the gap between prokaryotes and eukaryotes.</title>
        <authorList>
            <person name="Spang A."/>
            <person name="Saw J.H."/>
            <person name="Jorgensen S.L."/>
            <person name="Zaremba-Niedzwiedzka K."/>
            <person name="Martijn J."/>
            <person name="Lind A.E."/>
            <person name="van Eijk R."/>
            <person name="Schleper C."/>
            <person name="Guy L."/>
            <person name="Ettema T.J."/>
        </authorList>
    </citation>
    <scope>NUCLEOTIDE SEQUENCE</scope>
</reference>
<protein>
    <recommendedName>
        <fullName evidence="2">Terminase large subunit gp17-like C-terminal domain-containing protein</fullName>
    </recommendedName>
</protein>
<feature type="non-terminal residue" evidence="1">
    <location>
        <position position="1"/>
    </location>
</feature>
<sequence length="366" mass="42518">ASYTDYLIKKGIIPLAERFDYLTTKKHEVLETLIGRLYETEEYKGVTISTLSAFWHFCEFVIYEDPIKGKRIWNIFIKELFQDVERHRYCSIWASRTMGKSYFAHGLYILFKAFLFRNTEFLLITNIPKQYKRNIRILKKIIMSNELLLQKKEEGCIWTQTEVEYNGGLMQAQSVGTPPRGEHVEYIFVDDCLRDDNKISEEELDDFIRGQLIPCAQRWKSRLVLTGTPLHITDIYHGLMNTEPDMKGRVITDGNFSYCGFYSKAYPIITDYDKKEIYLEDLFSWEELITNTNSVRNVQGDTLFNREYLLICTDKSTSIFSHELLKDIQDNSLKVVYMDDHDGNYITGADVATSGAASADNTAIVT</sequence>